<feature type="region of interest" description="Disordered" evidence="1">
    <location>
        <begin position="1"/>
        <end position="26"/>
    </location>
</feature>
<dbReference type="RefSeq" id="XP_049139761.1">
    <property type="nucleotide sequence ID" value="XM_049282618.1"/>
</dbReference>
<dbReference type="KEGG" id="clup:CLUP02_03598"/>
<gene>
    <name evidence="2" type="ORF">CLUP02_03598</name>
</gene>
<protein>
    <submittedName>
        <fullName evidence="2">Uncharacterized protein</fullName>
    </submittedName>
</protein>
<feature type="region of interest" description="Disordered" evidence="1">
    <location>
        <begin position="120"/>
        <end position="139"/>
    </location>
</feature>
<reference evidence="2" key="1">
    <citation type="journal article" date="2021" name="Mol. Plant Microbe Interact.">
        <title>Complete Genome Sequence of the Plant-Pathogenic Fungus Colletotrichum lupini.</title>
        <authorList>
            <person name="Baroncelli R."/>
            <person name="Pensec F."/>
            <person name="Da Lio D."/>
            <person name="Boufleur T."/>
            <person name="Vicente I."/>
            <person name="Sarrocco S."/>
            <person name="Picot A."/>
            <person name="Baraldi E."/>
            <person name="Sukno S."/>
            <person name="Thon M."/>
            <person name="Le Floch G."/>
        </authorList>
    </citation>
    <scope>NUCLEOTIDE SEQUENCE</scope>
    <source>
        <strain evidence="2">IMI 504893</strain>
    </source>
</reference>
<evidence type="ECO:0000313" key="2">
    <source>
        <dbReference type="EMBL" id="UQC78124.1"/>
    </source>
</evidence>
<organism evidence="2 3">
    <name type="scientific">Colletotrichum lupini</name>
    <dbReference type="NCBI Taxonomy" id="145971"/>
    <lineage>
        <taxon>Eukaryota</taxon>
        <taxon>Fungi</taxon>
        <taxon>Dikarya</taxon>
        <taxon>Ascomycota</taxon>
        <taxon>Pezizomycotina</taxon>
        <taxon>Sordariomycetes</taxon>
        <taxon>Hypocreomycetidae</taxon>
        <taxon>Glomerellales</taxon>
        <taxon>Glomerellaceae</taxon>
        <taxon>Colletotrichum</taxon>
        <taxon>Colletotrichum acutatum species complex</taxon>
    </lineage>
</organism>
<dbReference type="EMBL" id="CP019474">
    <property type="protein sequence ID" value="UQC78124.1"/>
    <property type="molecule type" value="Genomic_DNA"/>
</dbReference>
<sequence length="257" mass="28143">MARTVAAQDRKRKDKQDGARVREMNTTDVLRKETQAGKVRVANREGEVLLGGIGYKRVTCGSRPEDGQEDQVESPWRPGMASRRLISRVPRARSEEHQNVANANVAKDNRLTRMAIRRSGTARKWEQQPDEMEGAASEGGVEGSVGLALVVRNARDGRARTICIGHAPCAVRSPQSAVYSTSQRRVSWHGQAAHGIASWVSGSPFAVRFCLTHDESATARWIDGSGGGSADVVHQLSSKPPRTNRVHHRGKKEIIAK</sequence>
<dbReference type="Proteomes" id="UP000830671">
    <property type="component" value="Chromosome 2"/>
</dbReference>
<proteinExistence type="predicted"/>
<name>A0A9Q8SIR6_9PEZI</name>
<accession>A0A9Q8SIR6</accession>
<evidence type="ECO:0000313" key="3">
    <source>
        <dbReference type="Proteomes" id="UP000830671"/>
    </source>
</evidence>
<keyword evidence="3" id="KW-1185">Reference proteome</keyword>
<dbReference type="GeneID" id="73337628"/>
<evidence type="ECO:0000256" key="1">
    <source>
        <dbReference type="SAM" id="MobiDB-lite"/>
    </source>
</evidence>
<feature type="compositionally biased region" description="Basic and acidic residues" evidence="1">
    <location>
        <begin position="8"/>
        <end position="26"/>
    </location>
</feature>
<dbReference type="AlphaFoldDB" id="A0A9Q8SIR6"/>